<keyword evidence="5 10" id="KW-0057">Aromatic amino acid biosynthesis</keyword>
<accession>A0A1H4FDG0</accession>
<evidence type="ECO:0000256" key="3">
    <source>
        <dbReference type="ARBA" id="ARBA00021872"/>
    </source>
</evidence>
<keyword evidence="6 10" id="KW-0584">Phenylalanine biosynthesis</keyword>
<dbReference type="GO" id="GO:0004664">
    <property type="term" value="F:prephenate dehydratase activity"/>
    <property type="evidence" value="ECO:0007669"/>
    <property type="project" value="UniProtKB-UniRule"/>
</dbReference>
<dbReference type="Proteomes" id="UP000198584">
    <property type="component" value="Unassembled WGS sequence"/>
</dbReference>
<evidence type="ECO:0000256" key="2">
    <source>
        <dbReference type="ARBA" id="ARBA00013147"/>
    </source>
</evidence>
<evidence type="ECO:0000256" key="1">
    <source>
        <dbReference type="ARBA" id="ARBA00004741"/>
    </source>
</evidence>
<dbReference type="NCBIfam" id="NF008865">
    <property type="entry name" value="PRK11898.1"/>
    <property type="match status" value="1"/>
</dbReference>
<dbReference type="UniPathway" id="UPA00121">
    <property type="reaction ID" value="UER00345"/>
</dbReference>
<evidence type="ECO:0000256" key="7">
    <source>
        <dbReference type="ARBA" id="ARBA00023239"/>
    </source>
</evidence>
<dbReference type="RefSeq" id="WP_093045469.1">
    <property type="nucleotide sequence ID" value="NZ_FNQR01000011.1"/>
</dbReference>
<dbReference type="EC" id="4.2.1.51" evidence="2 10"/>
<comment type="pathway">
    <text evidence="1 10">Amino-acid biosynthesis; L-phenylalanine biosynthesis; phenylpyruvate from prephenate: step 1/1.</text>
</comment>
<protein>
    <recommendedName>
        <fullName evidence="3 10">Prephenate dehydratase</fullName>
        <shortName evidence="10">PDT</shortName>
        <ecNumber evidence="2 10">4.2.1.51</ecNumber>
    </recommendedName>
</protein>
<keyword evidence="14" id="KW-1185">Reference proteome</keyword>
<dbReference type="Pfam" id="PF00800">
    <property type="entry name" value="PDT"/>
    <property type="match status" value="1"/>
</dbReference>
<evidence type="ECO:0000256" key="8">
    <source>
        <dbReference type="ARBA" id="ARBA00047848"/>
    </source>
</evidence>
<evidence type="ECO:0000256" key="9">
    <source>
        <dbReference type="PIRSR" id="PIRSR001500-2"/>
    </source>
</evidence>
<dbReference type="CDD" id="cd13633">
    <property type="entry name" value="PBP2_Sa-PDT_like"/>
    <property type="match status" value="1"/>
</dbReference>
<dbReference type="PIRSF" id="PIRSF001500">
    <property type="entry name" value="Chor_mut_pdt_Ppr"/>
    <property type="match status" value="1"/>
</dbReference>
<dbReference type="PANTHER" id="PTHR21022">
    <property type="entry name" value="PREPHENATE DEHYDRATASE P PROTEIN"/>
    <property type="match status" value="1"/>
</dbReference>
<dbReference type="SUPFAM" id="SSF55021">
    <property type="entry name" value="ACT-like"/>
    <property type="match status" value="1"/>
</dbReference>
<evidence type="ECO:0000256" key="4">
    <source>
        <dbReference type="ARBA" id="ARBA00022605"/>
    </source>
</evidence>
<dbReference type="OrthoDB" id="9802281at2"/>
<name>A0A1H4FDG0_9BACI</name>
<evidence type="ECO:0000313" key="14">
    <source>
        <dbReference type="Proteomes" id="UP000198584"/>
    </source>
</evidence>
<evidence type="ECO:0000256" key="5">
    <source>
        <dbReference type="ARBA" id="ARBA00023141"/>
    </source>
</evidence>
<keyword evidence="7 10" id="KW-0456">Lyase</keyword>
<evidence type="ECO:0000256" key="10">
    <source>
        <dbReference type="RuleBase" id="RU361254"/>
    </source>
</evidence>
<dbReference type="STRING" id="571932.SAMN05421743_11111"/>
<dbReference type="InterPro" id="IPR001086">
    <property type="entry name" value="Preph_deHydtase"/>
</dbReference>
<evidence type="ECO:0000313" key="13">
    <source>
        <dbReference type="EMBL" id="SEA94522.1"/>
    </source>
</evidence>
<dbReference type="GO" id="GO:0009094">
    <property type="term" value="P:L-phenylalanine biosynthetic process"/>
    <property type="evidence" value="ECO:0007669"/>
    <property type="project" value="UniProtKB-UniPathway"/>
</dbReference>
<dbReference type="Gene3D" id="3.30.70.260">
    <property type="match status" value="1"/>
</dbReference>
<evidence type="ECO:0000256" key="6">
    <source>
        <dbReference type="ARBA" id="ARBA00023222"/>
    </source>
</evidence>
<dbReference type="PROSITE" id="PS00858">
    <property type="entry name" value="PREPHENATE_DEHYDR_2"/>
    <property type="match status" value="1"/>
</dbReference>
<feature type="site" description="Essential for prephenate dehydratase activity" evidence="9">
    <location>
        <position position="181"/>
    </location>
</feature>
<dbReference type="CDD" id="cd04905">
    <property type="entry name" value="ACT_CM-PDT"/>
    <property type="match status" value="1"/>
</dbReference>
<dbReference type="PROSITE" id="PS51171">
    <property type="entry name" value="PREPHENATE_DEHYDR_3"/>
    <property type="match status" value="1"/>
</dbReference>
<dbReference type="FunFam" id="3.40.190.10:FF:000064">
    <property type="entry name" value="Prephenate dehydratase"/>
    <property type="match status" value="1"/>
</dbReference>
<comment type="catalytic activity">
    <reaction evidence="8 10">
        <text>prephenate + H(+) = 3-phenylpyruvate + CO2 + H2O</text>
        <dbReference type="Rhea" id="RHEA:21648"/>
        <dbReference type="ChEBI" id="CHEBI:15377"/>
        <dbReference type="ChEBI" id="CHEBI:15378"/>
        <dbReference type="ChEBI" id="CHEBI:16526"/>
        <dbReference type="ChEBI" id="CHEBI:18005"/>
        <dbReference type="ChEBI" id="CHEBI:29934"/>
        <dbReference type="EC" id="4.2.1.51"/>
    </reaction>
</comment>
<dbReference type="PANTHER" id="PTHR21022:SF19">
    <property type="entry name" value="PREPHENATE DEHYDRATASE-RELATED"/>
    <property type="match status" value="1"/>
</dbReference>
<proteinExistence type="predicted"/>
<dbReference type="InterPro" id="IPR002912">
    <property type="entry name" value="ACT_dom"/>
</dbReference>
<dbReference type="GO" id="GO:0005737">
    <property type="term" value="C:cytoplasm"/>
    <property type="evidence" value="ECO:0007669"/>
    <property type="project" value="TreeGrafter"/>
</dbReference>
<dbReference type="InterPro" id="IPR008242">
    <property type="entry name" value="Chor_mutase/pphenate_deHydtase"/>
</dbReference>
<gene>
    <name evidence="10" type="primary">pheA</name>
    <name evidence="13" type="ORF">SAMN05421743_11111</name>
</gene>
<dbReference type="SUPFAM" id="SSF53850">
    <property type="entry name" value="Periplasmic binding protein-like II"/>
    <property type="match status" value="1"/>
</dbReference>
<dbReference type="InterPro" id="IPR018528">
    <property type="entry name" value="Preph_deHydtase_CS"/>
</dbReference>
<feature type="domain" description="ACT" evidence="12">
    <location>
        <begin position="207"/>
        <end position="284"/>
    </location>
</feature>
<reference evidence="14" key="1">
    <citation type="submission" date="2016-10" db="EMBL/GenBank/DDBJ databases">
        <authorList>
            <person name="Varghese N."/>
            <person name="Submissions S."/>
        </authorList>
    </citation>
    <scope>NUCLEOTIDE SEQUENCE [LARGE SCALE GENOMIC DNA]</scope>
    <source>
        <strain evidence="14">CCM7597</strain>
    </source>
</reference>
<dbReference type="PROSITE" id="PS51671">
    <property type="entry name" value="ACT"/>
    <property type="match status" value="1"/>
</dbReference>
<dbReference type="Gene3D" id="3.40.190.10">
    <property type="entry name" value="Periplasmic binding protein-like II"/>
    <property type="match status" value="2"/>
</dbReference>
<dbReference type="EMBL" id="FNQR01000011">
    <property type="protein sequence ID" value="SEA94522.1"/>
    <property type="molecule type" value="Genomic_DNA"/>
</dbReference>
<keyword evidence="4 10" id="KW-0028">Amino-acid biosynthesis</keyword>
<dbReference type="AlphaFoldDB" id="A0A1H4FDG0"/>
<evidence type="ECO:0000259" key="11">
    <source>
        <dbReference type="PROSITE" id="PS51171"/>
    </source>
</evidence>
<organism evidence="13 14">
    <name type="scientific">Thalassobacillus cyri</name>
    <dbReference type="NCBI Taxonomy" id="571932"/>
    <lineage>
        <taxon>Bacteria</taxon>
        <taxon>Bacillati</taxon>
        <taxon>Bacillota</taxon>
        <taxon>Bacilli</taxon>
        <taxon>Bacillales</taxon>
        <taxon>Bacillaceae</taxon>
        <taxon>Thalassobacillus</taxon>
    </lineage>
</organism>
<evidence type="ECO:0000259" key="12">
    <source>
        <dbReference type="PROSITE" id="PS51671"/>
    </source>
</evidence>
<feature type="domain" description="Prephenate dehydratase" evidence="11">
    <location>
        <begin position="9"/>
        <end position="188"/>
    </location>
</feature>
<sequence>MPESEYNQKIGYLGPKGTFTKMAVDALFHGGDFTSYETIPACLDAVEAGEIDTGVVPMENAIEGSVHLTIDYMTHHVDVPIVAEMTVPIKQHLLVRKDFDPEVEEITQVYSHSHAIAQCHQYLHKQYPNAELRYTSSTGRAAEIVADSDEPIAAIGNHLAAEENRLVIMKHDIHDYDNNHTRFAVVQKQPKTMKIRDHIPTKHKTTVMVTLPKDYAGALHQVLAAFAWRKMNLSKIESRPMKTGLGNYFFLIDIDQAYDQVLFPGVEAELEALGCSLKLLGTYPSYELSVPTPNMQTSQ</sequence>
<dbReference type="InterPro" id="IPR045865">
    <property type="entry name" value="ACT-like_dom_sf"/>
</dbReference>